<comment type="caution">
    <text evidence="1">The sequence shown here is derived from an EMBL/GenBank/DDBJ whole genome shotgun (WGS) entry which is preliminary data.</text>
</comment>
<evidence type="ECO:0000313" key="2">
    <source>
        <dbReference type="Proteomes" id="UP000282311"/>
    </source>
</evidence>
<accession>A0A3B0CJB6</accession>
<name>A0A3B0CJB6_9BACL</name>
<evidence type="ECO:0000313" key="1">
    <source>
        <dbReference type="EMBL" id="RKN85100.1"/>
    </source>
</evidence>
<dbReference type="AlphaFoldDB" id="A0A3B0CJB6"/>
<dbReference type="OrthoDB" id="2629334at2"/>
<organism evidence="1 2">
    <name type="scientific">Paenibacillus ginsengarvi</name>
    <dbReference type="NCBI Taxonomy" id="400777"/>
    <lineage>
        <taxon>Bacteria</taxon>
        <taxon>Bacillati</taxon>
        <taxon>Bacillota</taxon>
        <taxon>Bacilli</taxon>
        <taxon>Bacillales</taxon>
        <taxon>Paenibacillaceae</taxon>
        <taxon>Paenibacillus</taxon>
    </lineage>
</organism>
<gene>
    <name evidence="1" type="ORF">D7M11_11145</name>
</gene>
<dbReference type="Proteomes" id="UP000282311">
    <property type="component" value="Unassembled WGS sequence"/>
</dbReference>
<protein>
    <recommendedName>
        <fullName evidence="3">DUF2642 domain-containing protein</fullName>
    </recommendedName>
</protein>
<dbReference type="RefSeq" id="WP_120747306.1">
    <property type="nucleotide sequence ID" value="NZ_RBAH01000006.1"/>
</dbReference>
<dbReference type="EMBL" id="RBAH01000006">
    <property type="protein sequence ID" value="RKN85100.1"/>
    <property type="molecule type" value="Genomic_DNA"/>
</dbReference>
<evidence type="ECO:0008006" key="3">
    <source>
        <dbReference type="Google" id="ProtNLM"/>
    </source>
</evidence>
<sequence>MTDELLDAYRVEGIKIRVVRDADPANDVRGHVVAWDDESVIVRRPNRKVVKLSRSYFIQPAAEQRPDRNQGAE</sequence>
<reference evidence="1 2" key="1">
    <citation type="journal article" date="2007" name="Int. J. Syst. Evol. Microbiol.">
        <title>Paenibacillus ginsengarvi sp. nov., isolated from soil from ginseng cultivation.</title>
        <authorList>
            <person name="Yoon M.H."/>
            <person name="Ten L.N."/>
            <person name="Im W.T."/>
        </authorList>
    </citation>
    <scope>NUCLEOTIDE SEQUENCE [LARGE SCALE GENOMIC DNA]</scope>
    <source>
        <strain evidence="1 2">KCTC 13059</strain>
    </source>
</reference>
<keyword evidence="2" id="KW-1185">Reference proteome</keyword>
<proteinExistence type="predicted"/>